<comment type="similarity">
    <text evidence="1">Belongs to the HipA Ser/Thr kinase family.</text>
</comment>
<dbReference type="InterPro" id="IPR052028">
    <property type="entry name" value="HipA_Ser/Thr_kinase"/>
</dbReference>
<dbReference type="PANTHER" id="PTHR37419:SF1">
    <property type="entry name" value="SERINE_THREONINE-PROTEIN KINASE TOXIN HIPA"/>
    <property type="match status" value="1"/>
</dbReference>
<accession>A0ABQ2JJ59</accession>
<dbReference type="Pfam" id="PF07804">
    <property type="entry name" value="HipA_C"/>
    <property type="match status" value="1"/>
</dbReference>
<proteinExistence type="inferred from homology"/>
<feature type="domain" description="HipA N-terminal subdomain 1" evidence="5">
    <location>
        <begin position="4"/>
        <end position="101"/>
    </location>
</feature>
<evidence type="ECO:0000256" key="2">
    <source>
        <dbReference type="ARBA" id="ARBA00022679"/>
    </source>
</evidence>
<organism evidence="6 7">
    <name type="scientific">Novosphingobium indicum</name>
    <dbReference type="NCBI Taxonomy" id="462949"/>
    <lineage>
        <taxon>Bacteria</taxon>
        <taxon>Pseudomonadati</taxon>
        <taxon>Pseudomonadota</taxon>
        <taxon>Alphaproteobacteria</taxon>
        <taxon>Sphingomonadales</taxon>
        <taxon>Sphingomonadaceae</taxon>
        <taxon>Novosphingobium</taxon>
    </lineage>
</organism>
<keyword evidence="3" id="KW-0418">Kinase</keyword>
<evidence type="ECO:0000313" key="7">
    <source>
        <dbReference type="Proteomes" id="UP000605099"/>
    </source>
</evidence>
<sequence length="407" mass="44870">MTIKVWTDGRGAGLLGAKGARGTAFAYASGAGSADAVSITMPVRLASWDSEFGLAPIFEMNLPEGVLRERLRMAFAKATGTFDDLDLLAIVGRSQVGRLRYTDEHAELDQAVPFQSVDELLASRRDGNLFQYLLERFAAYSGVSGVQPKLLIRDEVAWGAGPEAGERTSIQGATHIVKFWEDQYPQLAANEFFCLKAAERCGLPVPRFQLSDDGRALVIDRFDLRSDGRYRGFEDFCVLNARATAEKYRGSYETAVLKRFREFASPDQVATGSETIFRMIALNAALRNGDAHLKNFGIVYDDIEGEVALAPVYDLVTTTAYIQADQMALTLDGSTRWPTEKQLLVFGTNRQIGSPAAIKAMLGAIAEAVFETMAQLKRHMHAEPEFEEIGTRMLAQWEEGIRTSLVV</sequence>
<evidence type="ECO:0008006" key="8">
    <source>
        <dbReference type="Google" id="ProtNLM"/>
    </source>
</evidence>
<protein>
    <recommendedName>
        <fullName evidence="8">Phosphatidylinositol kinase</fullName>
    </recommendedName>
</protein>
<dbReference type="Gene3D" id="1.10.1070.20">
    <property type="match status" value="1"/>
</dbReference>
<evidence type="ECO:0000256" key="1">
    <source>
        <dbReference type="ARBA" id="ARBA00010164"/>
    </source>
</evidence>
<dbReference type="EMBL" id="BMLK01000005">
    <property type="protein sequence ID" value="GGN46555.1"/>
    <property type="molecule type" value="Genomic_DNA"/>
</dbReference>
<dbReference type="RefSeq" id="WP_188818924.1">
    <property type="nucleotide sequence ID" value="NZ_BMLK01000005.1"/>
</dbReference>
<evidence type="ECO:0000259" key="5">
    <source>
        <dbReference type="Pfam" id="PF13657"/>
    </source>
</evidence>
<name>A0ABQ2JJ59_9SPHN</name>
<dbReference type="InterPro" id="IPR012893">
    <property type="entry name" value="HipA-like_C"/>
</dbReference>
<feature type="domain" description="HipA-like C-terminal" evidence="4">
    <location>
        <begin position="142"/>
        <end position="369"/>
    </location>
</feature>
<comment type="caution">
    <text evidence="6">The sequence shown here is derived from an EMBL/GenBank/DDBJ whole genome shotgun (WGS) entry which is preliminary data.</text>
</comment>
<evidence type="ECO:0000313" key="6">
    <source>
        <dbReference type="EMBL" id="GGN46555.1"/>
    </source>
</evidence>
<dbReference type="Pfam" id="PF13657">
    <property type="entry name" value="Couple_hipA"/>
    <property type="match status" value="1"/>
</dbReference>
<gene>
    <name evidence="6" type="ORF">GCM10011349_13840</name>
</gene>
<keyword evidence="7" id="KW-1185">Reference proteome</keyword>
<keyword evidence="2" id="KW-0808">Transferase</keyword>
<dbReference type="PANTHER" id="PTHR37419">
    <property type="entry name" value="SERINE/THREONINE-PROTEIN KINASE TOXIN HIPA"/>
    <property type="match status" value="1"/>
</dbReference>
<reference evidence="7" key="1">
    <citation type="journal article" date="2019" name="Int. J. Syst. Evol. Microbiol.">
        <title>The Global Catalogue of Microorganisms (GCM) 10K type strain sequencing project: providing services to taxonomists for standard genome sequencing and annotation.</title>
        <authorList>
            <consortium name="The Broad Institute Genomics Platform"/>
            <consortium name="The Broad Institute Genome Sequencing Center for Infectious Disease"/>
            <person name="Wu L."/>
            <person name="Ma J."/>
        </authorList>
    </citation>
    <scope>NUCLEOTIDE SEQUENCE [LARGE SCALE GENOMIC DNA]</scope>
    <source>
        <strain evidence="7">CGMCC 1.6784</strain>
    </source>
</reference>
<dbReference type="InterPro" id="IPR017508">
    <property type="entry name" value="HipA_N1"/>
</dbReference>
<dbReference type="Proteomes" id="UP000605099">
    <property type="component" value="Unassembled WGS sequence"/>
</dbReference>
<evidence type="ECO:0000259" key="4">
    <source>
        <dbReference type="Pfam" id="PF07804"/>
    </source>
</evidence>
<evidence type="ECO:0000256" key="3">
    <source>
        <dbReference type="ARBA" id="ARBA00022777"/>
    </source>
</evidence>